<feature type="transmembrane region" description="Helical" evidence="4">
    <location>
        <begin position="263"/>
        <end position="281"/>
    </location>
</feature>
<dbReference type="PANTHER" id="PTHR44227">
    <property type="match status" value="1"/>
</dbReference>
<dbReference type="InterPro" id="IPR019734">
    <property type="entry name" value="TPR_rpt"/>
</dbReference>
<reference evidence="5 6" key="1">
    <citation type="journal article" date="2015" name="Nature">
        <title>rRNA introns, odd ribosomes, and small enigmatic genomes across a large radiation of phyla.</title>
        <authorList>
            <person name="Brown C.T."/>
            <person name="Hug L.A."/>
            <person name="Thomas B.C."/>
            <person name="Sharon I."/>
            <person name="Castelle C.J."/>
            <person name="Singh A."/>
            <person name="Wilkins M.J."/>
            <person name="Williams K.H."/>
            <person name="Banfield J.F."/>
        </authorList>
    </citation>
    <scope>NUCLEOTIDE SEQUENCE [LARGE SCALE GENOMIC DNA]</scope>
</reference>
<dbReference type="SMART" id="SM00028">
    <property type="entry name" value="TPR"/>
    <property type="match status" value="3"/>
</dbReference>
<dbReference type="InterPro" id="IPR011990">
    <property type="entry name" value="TPR-like_helical_dom_sf"/>
</dbReference>
<proteinExistence type="predicted"/>
<evidence type="ECO:0000313" key="5">
    <source>
        <dbReference type="EMBL" id="KKS02962.1"/>
    </source>
</evidence>
<evidence type="ECO:0000313" key="6">
    <source>
        <dbReference type="Proteomes" id="UP000033947"/>
    </source>
</evidence>
<comment type="caution">
    <text evidence="5">The sequence shown here is derived from an EMBL/GenBank/DDBJ whole genome shotgun (WGS) entry which is preliminary data.</text>
</comment>
<gene>
    <name evidence="5" type="ORF">UU55_C0007G0007</name>
</gene>
<feature type="transmembrane region" description="Helical" evidence="4">
    <location>
        <begin position="421"/>
        <end position="440"/>
    </location>
</feature>
<protein>
    <submittedName>
        <fullName evidence="5">Uncharacterized protein</fullName>
    </submittedName>
</protein>
<dbReference type="PROSITE" id="PS50005">
    <property type="entry name" value="TPR"/>
    <property type="match status" value="2"/>
</dbReference>
<evidence type="ECO:0000256" key="1">
    <source>
        <dbReference type="ARBA" id="ARBA00022737"/>
    </source>
</evidence>
<dbReference type="Proteomes" id="UP000033947">
    <property type="component" value="Unassembled WGS sequence"/>
</dbReference>
<evidence type="ECO:0000256" key="4">
    <source>
        <dbReference type="SAM" id="Phobius"/>
    </source>
</evidence>
<keyword evidence="4" id="KW-1133">Transmembrane helix</keyword>
<dbReference type="AlphaFoldDB" id="A0A0G0VTE0"/>
<keyword evidence="2 3" id="KW-0802">TPR repeat</keyword>
<dbReference type="InterPro" id="IPR052346">
    <property type="entry name" value="O-mannosyl-transferase_TMTC"/>
</dbReference>
<evidence type="ECO:0000256" key="2">
    <source>
        <dbReference type="ARBA" id="ARBA00022803"/>
    </source>
</evidence>
<feature type="transmembrane region" description="Helical" evidence="4">
    <location>
        <begin position="141"/>
        <end position="166"/>
    </location>
</feature>
<feature type="transmembrane region" description="Helical" evidence="4">
    <location>
        <begin position="225"/>
        <end position="251"/>
    </location>
</feature>
<dbReference type="EMBL" id="LCBB01000007">
    <property type="protein sequence ID" value="KKS02962.1"/>
    <property type="molecule type" value="Genomic_DNA"/>
</dbReference>
<organism evidence="5 6">
    <name type="scientific">candidate division WWE3 bacterium GW2011_GWC2_41_23</name>
    <dbReference type="NCBI Taxonomy" id="1619123"/>
    <lineage>
        <taxon>Bacteria</taxon>
        <taxon>Katanobacteria</taxon>
    </lineage>
</organism>
<keyword evidence="1" id="KW-0677">Repeat</keyword>
<dbReference type="PANTHER" id="PTHR44227:SF3">
    <property type="entry name" value="PROTEIN O-MANNOSYL-TRANSFERASE TMTC4"/>
    <property type="match status" value="1"/>
</dbReference>
<keyword evidence="4" id="KW-0472">Membrane</keyword>
<name>A0A0G0VTE0_UNCKA</name>
<feature type="transmembrane region" description="Helical" evidence="4">
    <location>
        <begin position="340"/>
        <end position="359"/>
    </location>
</feature>
<accession>A0A0G0VTE0</accession>
<sequence length="581" mass="66556">MSKITKSQKKFLKSAYKNTPLEEISKKTGLSREEVLSYIKKSGKDVGRVIETVWAENEKNKIKSVSEIISILKGSRLIIFGLFVLVSALYFNSLRGQFVADDILGFRDNPDVRDLAGAFRSMRIQSIVYALSFRFFGLSPVPLHIVSIFYHLINSFLVFVLGTLLFGKKIGTVASFLFASFPVNTEAVSWISASNYSLETTGFLTMAVFYYLYKNSHRKIYMLGAAWSCVFGIFMIRSNFVISFVPLVFIIDRFILEKKSFNSSLKNIAVFIPLTFLNFFYKQGQYNNRVSYLAGSTEANIDAAMPYFYRFPYTLYSNFKLLIFPKNLSIFHEGDVLTDANLFLMWVFTLCFFLLVLYLRKRKPEISGLLLFVPVALSLTFSPVLISSYFAERYLYLATVGFCMLMAVIIVMVEKKTGIKYLTLIITAVLLVFYSIRVVTRNVDWSTPEKLWLSTISVVPSSPRAHKVLADYYIENEDFENSAKEAEVALNLRNGDYPEARNNLGLSYLRLGMPDKAEKHFLENIKTHPGMWQSYFNMSEIEVNRNNLQGAVFYLKKALELNPNHEKARFILEKIQEDSGL</sequence>
<feature type="transmembrane region" description="Helical" evidence="4">
    <location>
        <begin position="68"/>
        <end position="91"/>
    </location>
</feature>
<feature type="repeat" description="TPR" evidence="3">
    <location>
        <begin position="532"/>
        <end position="565"/>
    </location>
</feature>
<dbReference type="SUPFAM" id="SSF48452">
    <property type="entry name" value="TPR-like"/>
    <property type="match status" value="1"/>
</dbReference>
<dbReference type="Gene3D" id="1.25.40.10">
    <property type="entry name" value="Tetratricopeptide repeat domain"/>
    <property type="match status" value="1"/>
</dbReference>
<dbReference type="Pfam" id="PF13181">
    <property type="entry name" value="TPR_8"/>
    <property type="match status" value="1"/>
</dbReference>
<feature type="transmembrane region" description="Helical" evidence="4">
    <location>
        <begin position="366"/>
        <end position="388"/>
    </location>
</feature>
<evidence type="ECO:0000256" key="3">
    <source>
        <dbReference type="PROSITE-ProRule" id="PRU00339"/>
    </source>
</evidence>
<feature type="repeat" description="TPR" evidence="3">
    <location>
        <begin position="498"/>
        <end position="531"/>
    </location>
</feature>
<feature type="transmembrane region" description="Helical" evidence="4">
    <location>
        <begin position="394"/>
        <end position="414"/>
    </location>
</feature>
<keyword evidence="4" id="KW-0812">Transmembrane</keyword>
<feature type="transmembrane region" description="Helical" evidence="4">
    <location>
        <begin position="187"/>
        <end position="213"/>
    </location>
</feature>